<reference evidence="2" key="1">
    <citation type="submission" date="2020-02" db="EMBL/GenBank/DDBJ databases">
        <authorList>
            <person name="Meier V. D."/>
        </authorList>
    </citation>
    <scope>NUCLEOTIDE SEQUENCE</scope>
    <source>
        <strain evidence="2">AVDCRST_MAG01</strain>
    </source>
</reference>
<proteinExistence type="predicted"/>
<sequence length="62" mass="7052">MKRLRDFENIAAFFSDREIDELQAAVDVRRAARLERPRRGPATLAPPLRPGPGTPKRKRRAG</sequence>
<protein>
    <submittedName>
        <fullName evidence="2">Uncharacterized protein</fullName>
    </submittedName>
</protein>
<name>A0A6J4QGF3_9ACTN</name>
<dbReference type="EMBL" id="CADCUW010000509">
    <property type="protein sequence ID" value="CAA9444220.1"/>
    <property type="molecule type" value="Genomic_DNA"/>
</dbReference>
<evidence type="ECO:0000256" key="1">
    <source>
        <dbReference type="SAM" id="MobiDB-lite"/>
    </source>
</evidence>
<accession>A0A6J4QGF3</accession>
<feature type="region of interest" description="Disordered" evidence="1">
    <location>
        <begin position="32"/>
        <end position="62"/>
    </location>
</feature>
<evidence type="ECO:0000313" key="2">
    <source>
        <dbReference type="EMBL" id="CAA9444220.1"/>
    </source>
</evidence>
<gene>
    <name evidence="2" type="ORF">AVDCRST_MAG01-01-3931</name>
</gene>
<organism evidence="2">
    <name type="scientific">uncultured Rubrobacteraceae bacterium</name>
    <dbReference type="NCBI Taxonomy" id="349277"/>
    <lineage>
        <taxon>Bacteria</taxon>
        <taxon>Bacillati</taxon>
        <taxon>Actinomycetota</taxon>
        <taxon>Rubrobacteria</taxon>
        <taxon>Rubrobacterales</taxon>
        <taxon>Rubrobacteraceae</taxon>
        <taxon>environmental samples</taxon>
    </lineage>
</organism>
<dbReference type="AlphaFoldDB" id="A0A6J4QGF3"/>